<sequence>MGISLDIQWAFDHLQHSSIHNSINAPDFPSNTKETLKDILRYRGVGMQISQSPVFWRPKQQGCAQVSCTGPLFWNMATNEILSENWQAGVPLQAFADDFVFVISEPTGGKLKSTAHEALAVFKRTDKHKLLVSIKNPAIF</sequence>
<organism evidence="2 3">
    <name type="scientific">Araneus ventricosus</name>
    <name type="common">Orbweaver spider</name>
    <name type="synonym">Epeira ventricosa</name>
    <dbReference type="NCBI Taxonomy" id="182803"/>
    <lineage>
        <taxon>Eukaryota</taxon>
        <taxon>Metazoa</taxon>
        <taxon>Ecdysozoa</taxon>
        <taxon>Arthropoda</taxon>
        <taxon>Chelicerata</taxon>
        <taxon>Arachnida</taxon>
        <taxon>Araneae</taxon>
        <taxon>Araneomorphae</taxon>
        <taxon>Entelegynae</taxon>
        <taxon>Araneoidea</taxon>
        <taxon>Araneidae</taxon>
        <taxon>Araneus</taxon>
    </lineage>
</organism>
<keyword evidence="3" id="KW-1185">Reference proteome</keyword>
<dbReference type="OrthoDB" id="6515318at2759"/>
<name>A0A4Y2LWU5_ARAVE</name>
<proteinExistence type="predicted"/>
<comment type="caution">
    <text evidence="2">The sequence shown here is derived from an EMBL/GenBank/DDBJ whole genome shotgun (WGS) entry which is preliminary data.</text>
</comment>
<feature type="domain" description="Reverse transcriptase" evidence="1">
    <location>
        <begin position="2"/>
        <end position="115"/>
    </location>
</feature>
<dbReference type="Pfam" id="PF00078">
    <property type="entry name" value="RVT_1"/>
    <property type="match status" value="1"/>
</dbReference>
<evidence type="ECO:0000313" key="2">
    <source>
        <dbReference type="EMBL" id="GBN19271.1"/>
    </source>
</evidence>
<dbReference type="AlphaFoldDB" id="A0A4Y2LWU5"/>
<evidence type="ECO:0000313" key="3">
    <source>
        <dbReference type="Proteomes" id="UP000499080"/>
    </source>
</evidence>
<gene>
    <name evidence="2" type="ORF">AVEN_235192_1</name>
</gene>
<protein>
    <recommendedName>
        <fullName evidence="1">Reverse transcriptase domain-containing protein</fullName>
    </recommendedName>
</protein>
<dbReference type="Proteomes" id="UP000499080">
    <property type="component" value="Unassembled WGS sequence"/>
</dbReference>
<dbReference type="InterPro" id="IPR000477">
    <property type="entry name" value="RT_dom"/>
</dbReference>
<evidence type="ECO:0000259" key="1">
    <source>
        <dbReference type="Pfam" id="PF00078"/>
    </source>
</evidence>
<dbReference type="EMBL" id="BGPR01006472">
    <property type="protein sequence ID" value="GBN19271.1"/>
    <property type="molecule type" value="Genomic_DNA"/>
</dbReference>
<reference evidence="2 3" key="1">
    <citation type="journal article" date="2019" name="Sci. Rep.">
        <title>Orb-weaving spider Araneus ventricosus genome elucidates the spidroin gene catalogue.</title>
        <authorList>
            <person name="Kono N."/>
            <person name="Nakamura H."/>
            <person name="Ohtoshi R."/>
            <person name="Moran D.A.P."/>
            <person name="Shinohara A."/>
            <person name="Yoshida Y."/>
            <person name="Fujiwara M."/>
            <person name="Mori M."/>
            <person name="Tomita M."/>
            <person name="Arakawa K."/>
        </authorList>
    </citation>
    <scope>NUCLEOTIDE SEQUENCE [LARGE SCALE GENOMIC DNA]</scope>
</reference>
<accession>A0A4Y2LWU5</accession>